<dbReference type="EC" id="1.13.11.39" evidence="2"/>
<dbReference type="Pfam" id="PF00903">
    <property type="entry name" value="Glyoxalase"/>
    <property type="match status" value="2"/>
</dbReference>
<evidence type="ECO:0000313" key="2">
    <source>
        <dbReference type="EMBL" id="QGU08779.1"/>
    </source>
</evidence>
<name>A0A6B8W0T5_9CORY</name>
<proteinExistence type="predicted"/>
<dbReference type="KEGG" id="cok:COCCU_14445"/>
<dbReference type="Gene3D" id="3.10.180.10">
    <property type="entry name" value="2,3-Dihydroxybiphenyl 1,2-Dioxygenase, domain 1"/>
    <property type="match status" value="2"/>
</dbReference>
<reference evidence="2 3" key="1">
    <citation type="submission" date="2019-11" db="EMBL/GenBank/DDBJ databases">
        <title>Complete genome sequence of Corynebacterium kalinowskii 1959, a novel Corynebacterium species isolated from soil of a small paddock in Vilsendorf, Germany.</title>
        <authorList>
            <person name="Schaffert L."/>
            <person name="Ruwe M."/>
            <person name="Milse J."/>
            <person name="Hanuschka K."/>
            <person name="Ortseifen V."/>
            <person name="Droste J."/>
            <person name="Brandt D."/>
            <person name="Schlueter L."/>
            <person name="Kutter Y."/>
            <person name="Vinke S."/>
            <person name="Viehoefer P."/>
            <person name="Jacob L."/>
            <person name="Luebke N.-C."/>
            <person name="Schulte-Berndt E."/>
            <person name="Hain C."/>
            <person name="Linder M."/>
            <person name="Schmidt P."/>
            <person name="Wollenschlaeger L."/>
            <person name="Luttermann T."/>
            <person name="Thieme E."/>
            <person name="Hassa J."/>
            <person name="Haak M."/>
            <person name="Wittchen M."/>
            <person name="Mentz A."/>
            <person name="Persicke M."/>
            <person name="Busche T."/>
            <person name="Ruckert C."/>
        </authorList>
    </citation>
    <scope>NUCLEOTIDE SEQUENCE [LARGE SCALE GENOMIC DNA]</scope>
    <source>
        <strain evidence="2 3">2039</strain>
        <plasmid evidence="3">pcoccu</plasmid>
    </source>
</reference>
<dbReference type="InterPro" id="IPR050383">
    <property type="entry name" value="GlyoxalaseI/FosfomycinResist"/>
</dbReference>
<evidence type="ECO:0000313" key="3">
    <source>
        <dbReference type="Proteomes" id="UP000424462"/>
    </source>
</evidence>
<evidence type="ECO:0000259" key="1">
    <source>
        <dbReference type="PROSITE" id="PS51819"/>
    </source>
</evidence>
<dbReference type="InterPro" id="IPR029068">
    <property type="entry name" value="Glyas_Bleomycin-R_OHBP_Dase"/>
</dbReference>
<dbReference type="PROSITE" id="PS51819">
    <property type="entry name" value="VOC"/>
    <property type="match status" value="2"/>
</dbReference>
<keyword evidence="2" id="KW-0223">Dioxygenase</keyword>
<keyword evidence="3" id="KW-1185">Reference proteome</keyword>
<organism evidence="2 3">
    <name type="scientific">Corynebacterium occultum</name>
    <dbReference type="NCBI Taxonomy" id="2675219"/>
    <lineage>
        <taxon>Bacteria</taxon>
        <taxon>Bacillati</taxon>
        <taxon>Actinomycetota</taxon>
        <taxon>Actinomycetes</taxon>
        <taxon>Mycobacteriales</taxon>
        <taxon>Corynebacteriaceae</taxon>
        <taxon>Corynebacterium</taxon>
    </lineage>
</organism>
<keyword evidence="2" id="KW-0614">Plasmid</keyword>
<dbReference type="SUPFAM" id="SSF54593">
    <property type="entry name" value="Glyoxalase/Bleomycin resistance protein/Dihydroxybiphenyl dioxygenase"/>
    <property type="match status" value="1"/>
</dbReference>
<keyword evidence="2" id="KW-0560">Oxidoreductase</keyword>
<accession>A0A6B8W0T5</accession>
<dbReference type="Proteomes" id="UP000424462">
    <property type="component" value="Plasmid pCOCCU"/>
</dbReference>
<dbReference type="RefSeq" id="WP_156233053.1">
    <property type="nucleotide sequence ID" value="NZ_CP046456.1"/>
</dbReference>
<dbReference type="CDD" id="cd08362">
    <property type="entry name" value="BphC5-RrK37_N_like"/>
    <property type="match status" value="1"/>
</dbReference>
<dbReference type="GO" id="GO:0018583">
    <property type="term" value="F:biphenyl-2,3-diol 1,2-dioxygenase activity"/>
    <property type="evidence" value="ECO:0007669"/>
    <property type="project" value="UniProtKB-EC"/>
</dbReference>
<dbReference type="AlphaFoldDB" id="A0A6B8W0T5"/>
<dbReference type="PANTHER" id="PTHR21366">
    <property type="entry name" value="GLYOXALASE FAMILY PROTEIN"/>
    <property type="match status" value="1"/>
</dbReference>
<feature type="domain" description="VOC" evidence="1">
    <location>
        <begin position="8"/>
        <end position="123"/>
    </location>
</feature>
<gene>
    <name evidence="2" type="primary">bphC5</name>
    <name evidence="2" type="ORF">COCCU_14445</name>
</gene>
<dbReference type="EMBL" id="CP046456">
    <property type="protein sequence ID" value="QGU08779.1"/>
    <property type="molecule type" value="Genomic_DNA"/>
</dbReference>
<dbReference type="InterPro" id="IPR037523">
    <property type="entry name" value="VOC_core"/>
</dbReference>
<geneLocation type="plasmid" evidence="3">
    <name>pcoccu</name>
</geneLocation>
<protein>
    <submittedName>
        <fullName evidence="2">Biphenyl-2,3-diol 1,2-dioxygenase</fullName>
        <ecNumber evidence="2">1.13.11.39</ecNumber>
    </submittedName>
</protein>
<dbReference type="InterPro" id="IPR004360">
    <property type="entry name" value="Glyas_Fos-R_dOase_dom"/>
</dbReference>
<feature type="domain" description="VOC" evidence="1">
    <location>
        <begin position="141"/>
        <end position="259"/>
    </location>
</feature>
<dbReference type="PANTHER" id="PTHR21366:SF31">
    <property type="entry name" value="METALLOTHIOL TRANSFERASE FOSB"/>
    <property type="match status" value="1"/>
</dbReference>
<sequence length="312" mass="35440">MTFSPITHLRHFDLAVPDYDKQVEFYGKHWGLTATSDGSDLTYFAAEGSPEQYVVRVRKAGEKRLDLVSFGAANRQSVDQLAGYLATAGVKLISEPGNVQTPGGGYGFRFFDLEGRTIEVSSDVEVRQHRKIEEREDIPVRLSHVVLNSPNPEITLAWYEKHLGFRLSDTLNHPRTGDLFYFLRCNDQHHSMAIARGPHASLQHASFELRGLDEYMRGSGRMMRSGWQKLWGPGRHRAGNNTFTYFLDPNGNTMEYTTELETIEEDTWHPSVFNVQDAETSDQWGTANDMDDFITKEMFNDPDQGLYIAPPV</sequence>